<dbReference type="EMBL" id="JACHVZ010000008">
    <property type="protein sequence ID" value="MBB2928619.1"/>
    <property type="molecule type" value="Genomic_DNA"/>
</dbReference>
<dbReference type="RefSeq" id="WP_110389024.1">
    <property type="nucleotide sequence ID" value="NZ_JACHVZ010000008.1"/>
</dbReference>
<organism evidence="1 2">
    <name type="scientific">Paraburkholderia silvatlantica</name>
    <dbReference type="NCBI Taxonomy" id="321895"/>
    <lineage>
        <taxon>Bacteria</taxon>
        <taxon>Pseudomonadati</taxon>
        <taxon>Pseudomonadota</taxon>
        <taxon>Betaproteobacteria</taxon>
        <taxon>Burkholderiales</taxon>
        <taxon>Burkholderiaceae</taxon>
        <taxon>Paraburkholderia</taxon>
    </lineage>
</organism>
<evidence type="ECO:0000313" key="1">
    <source>
        <dbReference type="EMBL" id="MBB2928619.1"/>
    </source>
</evidence>
<proteinExistence type="predicted"/>
<dbReference type="Proteomes" id="UP000533533">
    <property type="component" value="Unassembled WGS sequence"/>
</dbReference>
<evidence type="ECO:0000313" key="2">
    <source>
        <dbReference type="Proteomes" id="UP000533533"/>
    </source>
</evidence>
<reference evidence="1 2" key="1">
    <citation type="submission" date="2020-08" db="EMBL/GenBank/DDBJ databases">
        <title>Genomic Encyclopedia of Type Strains, Phase IV (KMG-V): Genome sequencing to study the core and pangenomes of soil and plant-associated prokaryotes.</title>
        <authorList>
            <person name="Whitman W."/>
        </authorList>
    </citation>
    <scope>NUCLEOTIDE SEQUENCE [LARGE SCALE GENOMIC DNA]</scope>
    <source>
        <strain evidence="1 2">SRMrh-85</strain>
    </source>
</reference>
<comment type="caution">
    <text evidence="1">The sequence shown here is derived from an EMBL/GenBank/DDBJ whole genome shotgun (WGS) entry which is preliminary data.</text>
</comment>
<accession>A0ABR6FPT2</accession>
<gene>
    <name evidence="1" type="ORF">FHX59_003050</name>
</gene>
<keyword evidence="2" id="KW-1185">Reference proteome</keyword>
<evidence type="ECO:0008006" key="3">
    <source>
        <dbReference type="Google" id="ProtNLM"/>
    </source>
</evidence>
<protein>
    <recommendedName>
        <fullName evidence="3">PAAR motif-containing protein</fullName>
    </recommendedName>
</protein>
<name>A0ABR6FPT2_9BURK</name>
<sequence length="207" mass="21954">MAIYHAAVEGDPLDSGEGGHVYGTKKTIGTIEDESGTSRRMVFIGDEGYCAKCGSAGAITYGAGMADNRRMVDLVNGGRRQAVGGDIVLCKCATPPRIVAVYGQKFKIIDGGGAMRSGIAENATGAVSPAPQKPEVPRHVRWFYVWDAATGEPLRNRDYVADVAGSRQSGKTNSDGYARIETDGAQPVEIHATFSSPRRTLKPYQGA</sequence>